<feature type="compositionally biased region" description="Basic and acidic residues" evidence="1">
    <location>
        <begin position="28"/>
        <end position="38"/>
    </location>
</feature>
<protein>
    <submittedName>
        <fullName evidence="3">Uncharacterized protein</fullName>
    </submittedName>
</protein>
<sequence length="122" mass="13185">MAGAAEASDRACVRSVSLSSRSRPLPRARGEEGTDRSKISRPPRSPPGFLHVRYDAIRARAAAAYVAACCRRPVGVVVPARLASSSRVPTCRARSARRSTDQKALRKLHARSMTPDRYQAGA</sequence>
<dbReference type="EMBL" id="AP005859">
    <property type="protein sequence ID" value="BAD08166.1"/>
    <property type="molecule type" value="Genomic_DNA"/>
</dbReference>
<feature type="region of interest" description="Disordered" evidence="1">
    <location>
        <begin position="1"/>
        <end position="49"/>
    </location>
</feature>
<proteinExistence type="predicted"/>
<organism evidence="3 4">
    <name type="scientific">Oryza sativa subsp. japonica</name>
    <name type="common">Rice</name>
    <dbReference type="NCBI Taxonomy" id="39947"/>
    <lineage>
        <taxon>Eukaryota</taxon>
        <taxon>Viridiplantae</taxon>
        <taxon>Streptophyta</taxon>
        <taxon>Embryophyta</taxon>
        <taxon>Tracheophyta</taxon>
        <taxon>Spermatophyta</taxon>
        <taxon>Magnoliopsida</taxon>
        <taxon>Liliopsida</taxon>
        <taxon>Poales</taxon>
        <taxon>Poaceae</taxon>
        <taxon>BOP clade</taxon>
        <taxon>Oryzoideae</taxon>
        <taxon>Oryzeae</taxon>
        <taxon>Oryzinae</taxon>
        <taxon>Oryza</taxon>
        <taxon>Oryza sativa</taxon>
    </lineage>
</organism>
<feature type="compositionally biased region" description="Low complexity" evidence="1">
    <location>
        <begin position="13"/>
        <end position="27"/>
    </location>
</feature>
<reference evidence="3" key="2">
    <citation type="submission" date="2002-10" db="EMBL/GenBank/DDBJ databases">
        <title>Oryza sativa nipponbare(GA3) genomic DNA, chromosome 2, PAC clone:P0666E12.</title>
        <authorList>
            <person name="Sasaki T."/>
            <person name="Matsumoto T."/>
            <person name="Katayose Y."/>
        </authorList>
    </citation>
    <scope>NUCLEOTIDE SEQUENCE</scope>
</reference>
<evidence type="ECO:0000313" key="2">
    <source>
        <dbReference type="EMBL" id="BAD08166.1"/>
    </source>
</evidence>
<evidence type="ECO:0000313" key="4">
    <source>
        <dbReference type="Proteomes" id="UP000000763"/>
    </source>
</evidence>
<reference evidence="4" key="3">
    <citation type="journal article" date="2005" name="Nature">
        <title>The map-based sequence of the rice genome.</title>
        <authorList>
            <consortium name="International rice genome sequencing project (IRGSP)"/>
            <person name="Matsumoto T."/>
            <person name="Wu J."/>
            <person name="Kanamori H."/>
            <person name="Katayose Y."/>
            <person name="Fujisawa M."/>
            <person name="Namiki N."/>
            <person name="Mizuno H."/>
            <person name="Yamamoto K."/>
            <person name="Antonio B.A."/>
            <person name="Baba T."/>
            <person name="Sakata K."/>
            <person name="Nagamura Y."/>
            <person name="Aoki H."/>
            <person name="Arikawa K."/>
            <person name="Arita K."/>
            <person name="Bito T."/>
            <person name="Chiden Y."/>
            <person name="Fujitsuka N."/>
            <person name="Fukunaka R."/>
            <person name="Hamada M."/>
            <person name="Harada C."/>
            <person name="Hayashi A."/>
            <person name="Hijishita S."/>
            <person name="Honda M."/>
            <person name="Hosokawa S."/>
            <person name="Ichikawa Y."/>
            <person name="Idonuma A."/>
            <person name="Iijima M."/>
            <person name="Ikeda M."/>
            <person name="Ikeno M."/>
            <person name="Ito K."/>
            <person name="Ito S."/>
            <person name="Ito T."/>
            <person name="Ito Y."/>
            <person name="Ito Y."/>
            <person name="Iwabuchi A."/>
            <person name="Kamiya K."/>
            <person name="Karasawa W."/>
            <person name="Kurita K."/>
            <person name="Katagiri S."/>
            <person name="Kikuta A."/>
            <person name="Kobayashi H."/>
            <person name="Kobayashi N."/>
            <person name="Machita K."/>
            <person name="Maehara T."/>
            <person name="Masukawa M."/>
            <person name="Mizubayashi T."/>
            <person name="Mukai Y."/>
            <person name="Nagasaki H."/>
            <person name="Nagata Y."/>
            <person name="Naito S."/>
            <person name="Nakashima M."/>
            <person name="Nakama Y."/>
            <person name="Nakamichi Y."/>
            <person name="Nakamura M."/>
            <person name="Meguro A."/>
            <person name="Negishi M."/>
            <person name="Ohta I."/>
            <person name="Ohta T."/>
            <person name="Okamoto M."/>
            <person name="Ono N."/>
            <person name="Saji S."/>
            <person name="Sakaguchi M."/>
            <person name="Sakai K."/>
            <person name="Shibata M."/>
            <person name="Shimokawa T."/>
            <person name="Song J."/>
            <person name="Takazaki Y."/>
            <person name="Terasawa K."/>
            <person name="Tsugane M."/>
            <person name="Tsuji K."/>
            <person name="Ueda S."/>
            <person name="Waki K."/>
            <person name="Yamagata H."/>
            <person name="Yamamoto M."/>
            <person name="Yamamoto S."/>
            <person name="Yamane H."/>
            <person name="Yoshiki S."/>
            <person name="Yoshihara R."/>
            <person name="Yukawa K."/>
            <person name="Zhong H."/>
            <person name="Yano M."/>
            <person name="Yuan Q."/>
            <person name="Ouyang S."/>
            <person name="Liu J."/>
            <person name="Jones K.M."/>
            <person name="Gansberger K."/>
            <person name="Moffat K."/>
            <person name="Hill J."/>
            <person name="Bera J."/>
            <person name="Fadrosh D."/>
            <person name="Jin S."/>
            <person name="Johri S."/>
            <person name="Kim M."/>
            <person name="Overton L."/>
            <person name="Reardon M."/>
            <person name="Tsitrin T."/>
            <person name="Vuong H."/>
            <person name="Weaver B."/>
            <person name="Ciecko A."/>
            <person name="Tallon L."/>
            <person name="Jackson J."/>
            <person name="Pai G."/>
            <person name="Aken S.V."/>
            <person name="Utterback T."/>
            <person name="Reidmuller S."/>
            <person name="Feldblyum T."/>
            <person name="Hsiao J."/>
            <person name="Zismann V."/>
            <person name="Iobst S."/>
            <person name="de Vazeille A.R."/>
            <person name="Buell C.R."/>
            <person name="Ying K."/>
            <person name="Li Y."/>
            <person name="Lu T."/>
            <person name="Huang Y."/>
            <person name="Zhao Q."/>
            <person name="Feng Q."/>
            <person name="Zhang L."/>
            <person name="Zhu J."/>
            <person name="Weng Q."/>
            <person name="Mu J."/>
            <person name="Lu Y."/>
            <person name="Fan D."/>
            <person name="Liu Y."/>
            <person name="Guan J."/>
            <person name="Zhang Y."/>
            <person name="Yu S."/>
            <person name="Liu X."/>
            <person name="Zhang Y."/>
            <person name="Hong G."/>
            <person name="Han B."/>
            <person name="Choisne N."/>
            <person name="Demange N."/>
            <person name="Orjeda G."/>
            <person name="Samain S."/>
            <person name="Cattolico L."/>
            <person name="Pelletier E."/>
            <person name="Couloux A."/>
            <person name="Segurens B."/>
            <person name="Wincker P."/>
            <person name="D'Hont A."/>
            <person name="Scarpelli C."/>
            <person name="Weissenbach J."/>
            <person name="Salanoubat M."/>
            <person name="Quetier F."/>
            <person name="Yu Y."/>
            <person name="Kim H.R."/>
            <person name="Rambo T."/>
            <person name="Currie J."/>
            <person name="Collura K."/>
            <person name="Luo M."/>
            <person name="Yang T."/>
            <person name="Ammiraju J.S.S."/>
            <person name="Engler F."/>
            <person name="Soderlund C."/>
            <person name="Wing R.A."/>
            <person name="Palmer L.E."/>
            <person name="de la Bastide M."/>
            <person name="Spiegel L."/>
            <person name="Nascimento L."/>
            <person name="Zutavern T."/>
            <person name="O'Shaughnessy A."/>
            <person name="Dike S."/>
            <person name="Dedhia N."/>
            <person name="Preston R."/>
            <person name="Balija V."/>
            <person name="McCombie W.R."/>
            <person name="Chow T."/>
            <person name="Chen H."/>
            <person name="Chung M."/>
            <person name="Chen C."/>
            <person name="Shaw J."/>
            <person name="Wu H."/>
            <person name="Hsiao K."/>
            <person name="Chao Y."/>
            <person name="Chu M."/>
            <person name="Cheng C."/>
            <person name="Hour A."/>
            <person name="Lee P."/>
            <person name="Lin S."/>
            <person name="Lin Y."/>
            <person name="Liou J."/>
            <person name="Liu S."/>
            <person name="Hsing Y."/>
            <person name="Raghuvanshi S."/>
            <person name="Mohanty A."/>
            <person name="Bharti A.K."/>
            <person name="Gaur A."/>
            <person name="Gupta V."/>
            <person name="Kumar D."/>
            <person name="Ravi V."/>
            <person name="Vij S."/>
            <person name="Kapur A."/>
            <person name="Khurana P."/>
            <person name="Khurana P."/>
            <person name="Khurana J.P."/>
            <person name="Tyagi A.K."/>
            <person name="Gaikwad K."/>
            <person name="Singh A."/>
            <person name="Dalal V."/>
            <person name="Srivastava S."/>
            <person name="Dixit A."/>
            <person name="Pal A.K."/>
            <person name="Ghazi I.A."/>
            <person name="Yadav M."/>
            <person name="Pandit A."/>
            <person name="Bhargava A."/>
            <person name="Sureshbabu K."/>
            <person name="Batra K."/>
            <person name="Sharma T.R."/>
            <person name="Mohapatra T."/>
            <person name="Singh N.K."/>
            <person name="Messing J."/>
            <person name="Nelson A.B."/>
            <person name="Fuks G."/>
            <person name="Kavchok S."/>
            <person name="Keizer G."/>
            <person name="Linton E."/>
            <person name="Llaca V."/>
            <person name="Song R."/>
            <person name="Tanyolac B."/>
            <person name="Young S."/>
            <person name="Ho-Il K."/>
            <person name="Hahn J.H."/>
            <person name="Sangsakoo G."/>
            <person name="Vanavichit A."/>
            <person name="de Mattos Luiz.A.T."/>
            <person name="Zimmer P.D."/>
            <person name="Malone G."/>
            <person name="Dellagostin O."/>
            <person name="de Oliveira A.C."/>
            <person name="Bevan M."/>
            <person name="Bancroft I."/>
            <person name="Minx P."/>
            <person name="Cordum H."/>
            <person name="Wilson R."/>
            <person name="Cheng Z."/>
            <person name="Jin W."/>
            <person name="Jiang J."/>
            <person name="Leong S.A."/>
            <person name="Iwama H."/>
            <person name="Gojobori T."/>
            <person name="Itoh T."/>
            <person name="Niimura Y."/>
            <person name="Fujii Y."/>
            <person name="Habara T."/>
            <person name="Sakai H."/>
            <person name="Sato Y."/>
            <person name="Wilson G."/>
            <person name="Kumar K."/>
            <person name="McCouch S."/>
            <person name="Juretic N."/>
            <person name="Hoen D."/>
            <person name="Wright S."/>
            <person name="Bruskiewich R."/>
            <person name="Bureau T."/>
            <person name="Miyao A."/>
            <person name="Hirochika H."/>
            <person name="Nishikawa T."/>
            <person name="Kadowaki K."/>
            <person name="Sugiura M."/>
            <person name="Burr B."/>
            <person name="Sasaki T."/>
        </authorList>
    </citation>
    <scope>NUCLEOTIDE SEQUENCE [LARGE SCALE GENOMIC DNA]</scope>
    <source>
        <strain evidence="4">cv. Nipponbare</strain>
    </source>
</reference>
<dbReference type="EMBL" id="AP005868">
    <property type="protein sequence ID" value="BAD08169.1"/>
    <property type="molecule type" value="Genomic_DNA"/>
</dbReference>
<gene>
    <name evidence="2" type="ORF">B1053A04.31</name>
    <name evidence="3" type="ORF">P0666E12.3</name>
</gene>
<evidence type="ECO:0000313" key="3">
    <source>
        <dbReference type="EMBL" id="BAD08169.1"/>
    </source>
</evidence>
<reference evidence="2" key="1">
    <citation type="submission" date="2002-10" db="EMBL/GenBank/DDBJ databases">
        <title>Oryza sativa nipponbare(GA3) genomic DNA, chromosome 2, BAC clone:B1053A04.</title>
        <authorList>
            <person name="Sasaki T."/>
            <person name="Matsumoto T."/>
            <person name="Katayose Y."/>
        </authorList>
    </citation>
    <scope>NUCLEOTIDE SEQUENCE</scope>
</reference>
<accession>Q6YUI2</accession>
<name>Q6YUI2_ORYSJ</name>
<dbReference type="AlphaFoldDB" id="Q6YUI2"/>
<evidence type="ECO:0000256" key="1">
    <source>
        <dbReference type="SAM" id="MobiDB-lite"/>
    </source>
</evidence>
<dbReference type="Proteomes" id="UP000000763">
    <property type="component" value="Chromosome 2"/>
</dbReference>
<reference evidence="4" key="4">
    <citation type="journal article" date="2008" name="Nucleic Acids Res.">
        <title>The rice annotation project database (RAP-DB): 2008 update.</title>
        <authorList>
            <consortium name="The rice annotation project (RAP)"/>
        </authorList>
    </citation>
    <scope>GENOME REANNOTATION</scope>
    <source>
        <strain evidence="4">cv. Nipponbare</strain>
    </source>
</reference>